<accession>A0A8S5SNZ9</accession>
<evidence type="ECO:0000313" key="1">
    <source>
        <dbReference type="EMBL" id="DAF52686.1"/>
    </source>
</evidence>
<dbReference type="EMBL" id="BK032641">
    <property type="protein sequence ID" value="DAF52686.1"/>
    <property type="molecule type" value="Genomic_DNA"/>
</dbReference>
<protein>
    <submittedName>
        <fullName evidence="1">Uncharacterized protein</fullName>
    </submittedName>
</protein>
<sequence length="90" mass="10268">MPEKNDKYISMMRARGIRKNDITQQAVIVMSQLEKAKKGDTKAATFIRDTVGEKPTERHEVTGADGTPFVSRQLTQSEAREFLRKLDEEL</sequence>
<reference evidence="1" key="1">
    <citation type="journal article" date="2021" name="Proc. Natl. Acad. Sci. U.S.A.">
        <title>A Catalog of Tens of Thousands of Viruses from Human Metagenomes Reveals Hidden Associations with Chronic Diseases.</title>
        <authorList>
            <person name="Tisza M.J."/>
            <person name="Buck C.B."/>
        </authorList>
    </citation>
    <scope>NUCLEOTIDE SEQUENCE</scope>
    <source>
        <strain evidence="1">Ct7Mg7</strain>
    </source>
</reference>
<proteinExistence type="predicted"/>
<organism evidence="1">
    <name type="scientific">Myoviridae sp. ct7Mg7</name>
    <dbReference type="NCBI Taxonomy" id="2827661"/>
    <lineage>
        <taxon>Viruses</taxon>
        <taxon>Duplodnaviria</taxon>
        <taxon>Heunggongvirae</taxon>
        <taxon>Uroviricota</taxon>
        <taxon>Caudoviricetes</taxon>
    </lineage>
</organism>
<name>A0A8S5SNZ9_9CAUD</name>